<reference evidence="3" key="1">
    <citation type="journal article" date="2019" name="Int. J. Syst. Evol. Microbiol.">
        <title>The Global Catalogue of Microorganisms (GCM) 10K type strain sequencing project: providing services to taxonomists for standard genome sequencing and annotation.</title>
        <authorList>
            <consortium name="The Broad Institute Genomics Platform"/>
            <consortium name="The Broad Institute Genome Sequencing Center for Infectious Disease"/>
            <person name="Wu L."/>
            <person name="Ma J."/>
        </authorList>
    </citation>
    <scope>NUCLEOTIDE SEQUENCE [LARGE SCALE GENOMIC DNA]</scope>
    <source>
        <strain evidence="3">JCM 17460</strain>
    </source>
</reference>
<dbReference type="EMBL" id="BAABBB010000007">
    <property type="protein sequence ID" value="GAA3525746.1"/>
    <property type="molecule type" value="Genomic_DNA"/>
</dbReference>
<proteinExistence type="predicted"/>
<gene>
    <name evidence="2" type="ORF">GCM10022263_13110</name>
</gene>
<keyword evidence="3" id="KW-1185">Reference proteome</keyword>
<keyword evidence="1" id="KW-0812">Transmembrane</keyword>
<keyword evidence="1" id="KW-0472">Membrane</keyword>
<comment type="caution">
    <text evidence="2">The sequence shown here is derived from an EMBL/GenBank/DDBJ whole genome shotgun (WGS) entry which is preliminary data.</text>
</comment>
<feature type="transmembrane region" description="Helical" evidence="1">
    <location>
        <begin position="52"/>
        <end position="70"/>
    </location>
</feature>
<name>A0ABP6V239_9ACTN</name>
<evidence type="ECO:0000313" key="2">
    <source>
        <dbReference type="EMBL" id="GAA3525746.1"/>
    </source>
</evidence>
<sequence>MVSFLLSVTFACGVVIAVAHVLNRRFVAPVYDVVANLTAFVSATAASVLLEHWVPASLSCVAIGCWLVLARRTTRALRARNSARDGSRAAALTAR</sequence>
<dbReference type="RefSeq" id="WP_218233942.1">
    <property type="nucleotide sequence ID" value="NZ_BAABBB010000007.1"/>
</dbReference>
<accession>A0ABP6V239</accession>
<organism evidence="2 3">
    <name type="scientific">Nocardioides daeguensis</name>
    <dbReference type="NCBI Taxonomy" id="908359"/>
    <lineage>
        <taxon>Bacteria</taxon>
        <taxon>Bacillati</taxon>
        <taxon>Actinomycetota</taxon>
        <taxon>Actinomycetes</taxon>
        <taxon>Propionibacteriales</taxon>
        <taxon>Nocardioidaceae</taxon>
        <taxon>Nocardioides</taxon>
    </lineage>
</organism>
<keyword evidence="1" id="KW-1133">Transmembrane helix</keyword>
<evidence type="ECO:0000256" key="1">
    <source>
        <dbReference type="SAM" id="Phobius"/>
    </source>
</evidence>
<evidence type="ECO:0000313" key="3">
    <source>
        <dbReference type="Proteomes" id="UP001500301"/>
    </source>
</evidence>
<protein>
    <submittedName>
        <fullName evidence="2">Uncharacterized protein</fullName>
    </submittedName>
</protein>
<dbReference type="Proteomes" id="UP001500301">
    <property type="component" value="Unassembled WGS sequence"/>
</dbReference>